<dbReference type="Proteomes" id="UP000050501">
    <property type="component" value="Unassembled WGS sequence"/>
</dbReference>
<organism evidence="2 3">
    <name type="scientific">Levilinea saccharolytica</name>
    <dbReference type="NCBI Taxonomy" id="229921"/>
    <lineage>
        <taxon>Bacteria</taxon>
        <taxon>Bacillati</taxon>
        <taxon>Chloroflexota</taxon>
        <taxon>Anaerolineae</taxon>
        <taxon>Anaerolineales</taxon>
        <taxon>Anaerolineaceae</taxon>
        <taxon>Levilinea</taxon>
    </lineage>
</organism>
<evidence type="ECO:0000313" key="3">
    <source>
        <dbReference type="Proteomes" id="UP000050501"/>
    </source>
</evidence>
<dbReference type="RefSeq" id="WP_075071206.1">
    <property type="nucleotide sequence ID" value="NZ_LGCM01000046.1"/>
</dbReference>
<keyword evidence="1" id="KW-0812">Transmembrane</keyword>
<dbReference type="AlphaFoldDB" id="A0A0P6XW92"/>
<proteinExistence type="predicted"/>
<gene>
    <name evidence="2" type="ORF">ADN01_13510</name>
</gene>
<evidence type="ECO:0000313" key="2">
    <source>
        <dbReference type="EMBL" id="KPL79708.1"/>
    </source>
</evidence>
<keyword evidence="3" id="KW-1185">Reference proteome</keyword>
<keyword evidence="1" id="KW-0472">Membrane</keyword>
<reference evidence="2 3" key="1">
    <citation type="submission" date="2015-07" db="EMBL/GenBank/DDBJ databases">
        <title>Genome sequence of Levilinea saccharolytica DSM 16555.</title>
        <authorList>
            <person name="Hemp J."/>
            <person name="Ward L.M."/>
            <person name="Pace L.A."/>
            <person name="Fischer W.W."/>
        </authorList>
    </citation>
    <scope>NUCLEOTIDE SEQUENCE [LARGE SCALE GENOMIC DNA]</scope>
    <source>
        <strain evidence="2 3">KIBI-1</strain>
    </source>
</reference>
<name>A0A0P6XW92_9CHLR</name>
<keyword evidence="1" id="KW-1133">Transmembrane helix</keyword>
<comment type="caution">
    <text evidence="2">The sequence shown here is derived from an EMBL/GenBank/DDBJ whole genome shotgun (WGS) entry which is preliminary data.</text>
</comment>
<feature type="transmembrane region" description="Helical" evidence="1">
    <location>
        <begin position="280"/>
        <end position="300"/>
    </location>
</feature>
<feature type="transmembrane region" description="Helical" evidence="1">
    <location>
        <begin position="244"/>
        <end position="268"/>
    </location>
</feature>
<dbReference type="STRING" id="229921.ADN01_13510"/>
<sequence length="799" mass="87453">MSATTGVSEKIRCPKCGAIQSKKLHDCENCGIHLKFVEDAAHPTQGHPAKLAVADALLRTVPFETKGKISGLVYLTPPGVFFFPSLGNSRTITYEHVLSYNQVAGQKFLYSFYWDRGSSRQGQIRSIFYFPILPLDKCCACQAPAARYAVAQCSVVKGAPPFSMTGVSQDVVDRISTAWGADRYWIPVPFCAKHSMEKDAQVEVVLDENRCLIRTTSPTYSQFIASRCQAPAVAKTPLQRARPWGTALLGFSAAMFLIINAGILYETLRDSASNLGSLRFSNLLGLAVGIILAVLAVRWLRMKPAIPAAPPAALAPQAAPQPRPVEALAPPKPAPDPIETAVQGLKNFSTPQAEHLQMIQVLKDSGDPRTVEVLTQALRRANAEAASVYGDSNPHARRVELAAFRALMQREDVNLQETFKPIFSNQKTDLQDAELICAAAEGQNARSLQCIFEFFSSRTLREGSVITLAFYHTLAQIAQKEPGLFQPYQRHEHKGIQRLANEVAEVAEVDQAFQPVYAALGAVQPAELRQALNLPEFLPLTPSLVLTLIARNSAGVNQDCIEALKSPETAALLYARLHSDRPKIQALARNVLAACADEALTAQMLTRFKDQPTPQAANLLAVMTEKLPAPQAVKILAAVVTLLPNAATANALAQRAADPQALEGVRTQLETVFQESPGLDTALLLVRMRSPLPAAYLISEIRQETREKHFYKPEEQKRAQADFETRLKAMTDGLVRLLQENGAALPMSQVKELAQIEDAVFTTHSLTMIDSEEADFVEKKTFALTALREAAVRELVLRV</sequence>
<evidence type="ECO:0000256" key="1">
    <source>
        <dbReference type="SAM" id="Phobius"/>
    </source>
</evidence>
<dbReference type="PATRIC" id="fig|229921.5.peg.838"/>
<protein>
    <submittedName>
        <fullName evidence="2">Uncharacterized protein</fullName>
    </submittedName>
</protein>
<dbReference type="EMBL" id="LGCM01000046">
    <property type="protein sequence ID" value="KPL79708.1"/>
    <property type="molecule type" value="Genomic_DNA"/>
</dbReference>
<accession>A0A0P6XW92</accession>